<evidence type="ECO:0000256" key="3">
    <source>
        <dbReference type="ARBA" id="ARBA00022692"/>
    </source>
</evidence>
<evidence type="ECO:0000256" key="4">
    <source>
        <dbReference type="ARBA" id="ARBA00023139"/>
    </source>
</evidence>
<protein>
    <submittedName>
        <fullName evidence="8">Efflux transporter outer membrane subunit</fullName>
    </submittedName>
</protein>
<organism evidence="8 9">
    <name type="scientific">Ectopseudomonas mendocina</name>
    <name type="common">Pseudomonas mendocina</name>
    <dbReference type="NCBI Taxonomy" id="300"/>
    <lineage>
        <taxon>Bacteria</taxon>
        <taxon>Pseudomonadati</taxon>
        <taxon>Pseudomonadota</taxon>
        <taxon>Gammaproteobacteria</taxon>
        <taxon>Pseudomonadales</taxon>
        <taxon>Pseudomonadaceae</taxon>
        <taxon>Ectopseudomonas</taxon>
    </lineage>
</organism>
<dbReference type="Pfam" id="PF02321">
    <property type="entry name" value="OEP"/>
    <property type="match status" value="2"/>
</dbReference>
<evidence type="ECO:0000256" key="2">
    <source>
        <dbReference type="ARBA" id="ARBA00022452"/>
    </source>
</evidence>
<keyword evidence="5" id="KW-0998">Cell outer membrane</keyword>
<feature type="chain" id="PRO_5044975854" evidence="7">
    <location>
        <begin position="23"/>
        <end position="459"/>
    </location>
</feature>
<keyword evidence="4 7" id="KW-0564">Palmitate</keyword>
<evidence type="ECO:0000256" key="1">
    <source>
        <dbReference type="ARBA" id="ARBA00007613"/>
    </source>
</evidence>
<dbReference type="PROSITE" id="PS51257">
    <property type="entry name" value="PROKAR_LIPOPROTEIN"/>
    <property type="match status" value="1"/>
</dbReference>
<feature type="signal peptide" evidence="7">
    <location>
        <begin position="1"/>
        <end position="22"/>
    </location>
</feature>
<comment type="similarity">
    <text evidence="1 7">Belongs to the outer membrane factor (OMF) (TC 1.B.17) family.</text>
</comment>
<dbReference type="SUPFAM" id="SSF56954">
    <property type="entry name" value="Outer membrane efflux proteins (OEP)"/>
    <property type="match status" value="1"/>
</dbReference>
<name>A0ABZ2RIF3_ECTME</name>
<dbReference type="InterPro" id="IPR010131">
    <property type="entry name" value="MdtP/NodT-like"/>
</dbReference>
<evidence type="ECO:0000256" key="6">
    <source>
        <dbReference type="ARBA" id="ARBA00023288"/>
    </source>
</evidence>
<accession>A0ABZ2RIF3</accession>
<evidence type="ECO:0000256" key="5">
    <source>
        <dbReference type="ARBA" id="ARBA00023237"/>
    </source>
</evidence>
<dbReference type="Gene3D" id="2.20.200.10">
    <property type="entry name" value="Outer membrane efflux proteins (OEP)"/>
    <property type="match status" value="1"/>
</dbReference>
<comment type="subcellular location">
    <subcellularLocation>
        <location evidence="7">Cell outer membrane</location>
        <topology evidence="7">Lipid-anchor</topology>
    </subcellularLocation>
</comment>
<gene>
    <name evidence="8" type="ORF">WG219_04655</name>
</gene>
<sequence length="459" mass="49269">MKAMFKPLPLVCALMLAGCNLAPVYETPELPLPEQYEQGQGSTVVDPQWWRVFGSDELTTLVERAASGNLDLSTAMSRVRQADIQARIAGAPLLPSVSGNVGGSRNFAADNAGGGVRESFSAGLSISYELDVWGKNRNNLEGSLQGARATAFERDTVALTVAASTASSYLKVLELRERERIALDNLANAEEVLKVAEAKTRLGASSELDLVQQQTMVEQRRASIPGIRQQRQTAENALAILIGEMPQGFAAQVKADSLGELMLPQSTVAGLPSELLLRRPDIQAQEARLRAANADIGAARAALFPSLSLTGSSGYSADVFSNLFNGANLASSLGASVLQPIFRGGALRGAVELSQERYVELADGYRKTVITALQEVEDALIALREGQLQYQSQQQVVAYAEKAFRLAELQYRQGSADILTVLSAQQNFFSARDSLLQNQSSQLQNQVQLYKVLGGGYGG</sequence>
<evidence type="ECO:0000313" key="8">
    <source>
        <dbReference type="EMBL" id="WXL26777.1"/>
    </source>
</evidence>
<keyword evidence="2 7" id="KW-1134">Transmembrane beta strand</keyword>
<dbReference type="Gene3D" id="1.20.1600.10">
    <property type="entry name" value="Outer membrane efflux proteins (OEP)"/>
    <property type="match status" value="1"/>
</dbReference>
<keyword evidence="7" id="KW-0732">Signal</keyword>
<keyword evidence="7" id="KW-0472">Membrane</keyword>
<dbReference type="InterPro" id="IPR003423">
    <property type="entry name" value="OMP_efflux"/>
</dbReference>
<dbReference type="NCBIfam" id="TIGR01845">
    <property type="entry name" value="outer_NodT"/>
    <property type="match status" value="1"/>
</dbReference>
<evidence type="ECO:0000256" key="7">
    <source>
        <dbReference type="RuleBase" id="RU362097"/>
    </source>
</evidence>
<dbReference type="EMBL" id="CP148074">
    <property type="protein sequence ID" value="WXL26777.1"/>
    <property type="molecule type" value="Genomic_DNA"/>
</dbReference>
<dbReference type="PANTHER" id="PTHR30203:SF33">
    <property type="entry name" value="BLR4455 PROTEIN"/>
    <property type="match status" value="1"/>
</dbReference>
<keyword evidence="6 7" id="KW-0449">Lipoprotein</keyword>
<keyword evidence="3 7" id="KW-0812">Transmembrane</keyword>
<proteinExistence type="inferred from homology"/>
<dbReference type="PANTHER" id="PTHR30203">
    <property type="entry name" value="OUTER MEMBRANE CATION EFFLUX PROTEIN"/>
    <property type="match status" value="1"/>
</dbReference>
<keyword evidence="9" id="KW-1185">Reference proteome</keyword>
<reference evidence="8 9" key="1">
    <citation type="submission" date="2024-03" db="EMBL/GenBank/DDBJ databases">
        <title>Complete genome of BD2.</title>
        <authorList>
            <person name="Cao G."/>
        </authorList>
    </citation>
    <scope>NUCLEOTIDE SEQUENCE [LARGE SCALE GENOMIC DNA]</scope>
    <source>
        <strain evidence="8 9">BD2</strain>
    </source>
</reference>
<evidence type="ECO:0000313" key="9">
    <source>
        <dbReference type="Proteomes" id="UP001476583"/>
    </source>
</evidence>
<dbReference type="Proteomes" id="UP001476583">
    <property type="component" value="Chromosome"/>
</dbReference>